<organism evidence="1 2">
    <name type="scientific">Paraburkholderia terrae</name>
    <dbReference type="NCBI Taxonomy" id="311230"/>
    <lineage>
        <taxon>Bacteria</taxon>
        <taxon>Pseudomonadati</taxon>
        <taxon>Pseudomonadota</taxon>
        <taxon>Betaproteobacteria</taxon>
        <taxon>Burkholderiales</taxon>
        <taxon>Burkholderiaceae</taxon>
        <taxon>Paraburkholderia</taxon>
    </lineage>
</organism>
<dbReference type="InterPro" id="IPR008767">
    <property type="entry name" value="Phage_SPP1_head-tail_adaptor"/>
</dbReference>
<dbReference type="EMBL" id="CP026112">
    <property type="protein sequence ID" value="AUT62886.1"/>
    <property type="molecule type" value="Genomic_DNA"/>
</dbReference>
<dbReference type="InterPro" id="IPR038666">
    <property type="entry name" value="SSP1_head-tail_sf"/>
</dbReference>
<protein>
    <submittedName>
        <fullName evidence="1">Head-tail adaptor protein</fullName>
    </submittedName>
</protein>
<dbReference type="Proteomes" id="UP000243502">
    <property type="component" value="Chromosome 2"/>
</dbReference>
<proteinExistence type="predicted"/>
<dbReference type="OrthoDB" id="5460234at2"/>
<evidence type="ECO:0000313" key="2">
    <source>
        <dbReference type="Proteomes" id="UP000243502"/>
    </source>
</evidence>
<gene>
    <name evidence="1" type="ORF">C2L65_25260</name>
</gene>
<dbReference type="KEGG" id="pter:C2L65_25260"/>
<dbReference type="NCBIfam" id="TIGR01563">
    <property type="entry name" value="gp16_SPP1"/>
    <property type="match status" value="1"/>
</dbReference>
<dbReference type="RefSeq" id="WP_052426957.1">
    <property type="nucleotide sequence ID" value="NZ_CP026112.1"/>
</dbReference>
<evidence type="ECO:0000313" key="1">
    <source>
        <dbReference type="EMBL" id="AUT62886.1"/>
    </source>
</evidence>
<name>A0A2I8ETJ5_9BURK</name>
<dbReference type="AlphaFoldDB" id="A0A2I8ETJ5"/>
<dbReference type="Gene3D" id="2.40.10.270">
    <property type="entry name" value="Bacteriophage SPP1 head-tail adaptor protein"/>
    <property type="match status" value="1"/>
</dbReference>
<accession>A0A2I8ETJ5</accession>
<sequence>MATKTTGMAAGALRHRVQLQEPVVQIDADTGEPVITDWLDHGQVWAAIESVSGREWLQSAAFREGVTTRIRIRWRDDVTSMWRVIHTRTSGDTVYCVDAVLPRYEGMSELHLMCGSGTNTAGGQP</sequence>
<dbReference type="Pfam" id="PF05521">
    <property type="entry name" value="Phage_HCP"/>
    <property type="match status" value="1"/>
</dbReference>
<reference evidence="1 2" key="1">
    <citation type="submission" date="2018-01" db="EMBL/GenBank/DDBJ databases">
        <title>Species boundaries and ecological features among Paraburkholderia terrae DSMZ17804T, P. hospita DSMZ17164T and P. caribensis DSMZ13236T.</title>
        <authorList>
            <person name="Pratama A.A."/>
        </authorList>
    </citation>
    <scope>NUCLEOTIDE SEQUENCE [LARGE SCALE GENOMIC DNA]</scope>
    <source>
        <strain evidence="1 2">DSM 17804</strain>
    </source>
</reference>